<dbReference type="AlphaFoldDB" id="A0A1M4XIL1"/>
<sequence length="194" mass="21883">MGLHVNAISDFPMSEERDYYLYVLDYYNWDEPISNTLMANLPKIATLCAQNNAVMVQGLPDSHFYSEVLSWVKINGQDPSMILPALMITTVHPRYFIEANCGEAKSEITDSLIFLNIREICKQPDDVVNLIQNIFIDIKEKNTIENFAITKELRANENGALVDALILEPNFAGLGVNIKKLVAWGKARLTKQCS</sequence>
<evidence type="ECO:0000313" key="1">
    <source>
        <dbReference type="EMBL" id="SHE93507.1"/>
    </source>
</evidence>
<evidence type="ECO:0000313" key="2">
    <source>
        <dbReference type="Proteomes" id="UP000184170"/>
    </source>
</evidence>
<dbReference type="RefSeq" id="WP_073272227.1">
    <property type="nucleotide sequence ID" value="NZ_FQVA01000001.1"/>
</dbReference>
<dbReference type="EMBL" id="FQVA01000001">
    <property type="protein sequence ID" value="SHE93507.1"/>
    <property type="molecule type" value="Genomic_DNA"/>
</dbReference>
<reference evidence="2" key="1">
    <citation type="submission" date="2016-11" db="EMBL/GenBank/DDBJ databases">
        <authorList>
            <person name="Varghese N."/>
            <person name="Submissions S."/>
        </authorList>
    </citation>
    <scope>NUCLEOTIDE SEQUENCE [LARGE SCALE GENOMIC DNA]</scope>
    <source>
        <strain evidence="2">CGMCC 1.7063</strain>
    </source>
</reference>
<gene>
    <name evidence="1" type="ORF">SAMN04487965_0982</name>
</gene>
<accession>A0A1M4XIL1</accession>
<dbReference type="Proteomes" id="UP000184170">
    <property type="component" value="Unassembled WGS sequence"/>
</dbReference>
<dbReference type="OrthoDB" id="7057365at2"/>
<protein>
    <submittedName>
        <fullName evidence="1">Uncharacterized protein</fullName>
    </submittedName>
</protein>
<name>A0A1M4XIL1_9GAMM</name>
<keyword evidence="2" id="KW-1185">Reference proteome</keyword>
<proteinExistence type="predicted"/>
<organism evidence="1 2">
    <name type="scientific">Microbulbifer donghaiensis</name>
    <dbReference type="NCBI Taxonomy" id="494016"/>
    <lineage>
        <taxon>Bacteria</taxon>
        <taxon>Pseudomonadati</taxon>
        <taxon>Pseudomonadota</taxon>
        <taxon>Gammaproteobacteria</taxon>
        <taxon>Cellvibrionales</taxon>
        <taxon>Microbulbiferaceae</taxon>
        <taxon>Microbulbifer</taxon>
    </lineage>
</organism>